<gene>
    <name evidence="1" type="ORF">KUF71_021053</name>
</gene>
<dbReference type="Proteomes" id="UP001219518">
    <property type="component" value="Unassembled WGS sequence"/>
</dbReference>
<dbReference type="InterPro" id="IPR010562">
    <property type="entry name" value="Haemolymph_juvenile_hormone-bd"/>
</dbReference>
<dbReference type="GO" id="GO:0005615">
    <property type="term" value="C:extracellular space"/>
    <property type="evidence" value="ECO:0007669"/>
    <property type="project" value="TreeGrafter"/>
</dbReference>
<dbReference type="EMBL" id="JAHWGI010000256">
    <property type="protein sequence ID" value="KAK3911272.1"/>
    <property type="molecule type" value="Genomic_DNA"/>
</dbReference>
<dbReference type="InterPro" id="IPR038606">
    <property type="entry name" value="To_sf"/>
</dbReference>
<comment type="caution">
    <text evidence="1">The sequence shown here is derived from an EMBL/GenBank/DDBJ whole genome shotgun (WGS) entry which is preliminary data.</text>
</comment>
<sequence length="263" mass="29849">MLYIRGAAATGGATGLPRAPRTFPAHDKMWWPLQHIARTALATAALLACAPSPALSSGDRARRIPRVDPLLVPVMPVSKHNGNALNMNLTFYNMHISDIARGVTAHSLKFDFDDLDLEIRFHRPHVNFNGTYRASGKVLWLPVWGSGPFTMKMSDVYERFHIRGVRKRGVDGRVYMHIREYTSTLEPRAMTLSFDNLFNGNWLLGKGANALINNEWKQIYGEIAPLTNQHFSIIMRPYWEDILSRDPIDVMFPPGTRYLYVVE</sequence>
<dbReference type="SMART" id="SM00700">
    <property type="entry name" value="JHBP"/>
    <property type="match status" value="1"/>
</dbReference>
<name>A0AAE1LAR2_9NEOP</name>
<dbReference type="AlphaFoldDB" id="A0AAE1LAR2"/>
<dbReference type="PANTHER" id="PTHR11008">
    <property type="entry name" value="PROTEIN TAKEOUT-LIKE PROTEIN"/>
    <property type="match status" value="1"/>
</dbReference>
<evidence type="ECO:0000313" key="1">
    <source>
        <dbReference type="EMBL" id="KAK3911272.1"/>
    </source>
</evidence>
<reference evidence="1" key="2">
    <citation type="journal article" date="2023" name="BMC Genomics">
        <title>Pest status, molecular evolution, and epigenetic factors derived from the genome assembly of Frankliniella fusca, a thysanopteran phytovirus vector.</title>
        <authorList>
            <person name="Catto M.A."/>
            <person name="Labadie P.E."/>
            <person name="Jacobson A.L."/>
            <person name="Kennedy G.G."/>
            <person name="Srinivasan R."/>
            <person name="Hunt B.G."/>
        </authorList>
    </citation>
    <scope>NUCLEOTIDE SEQUENCE</scope>
    <source>
        <strain evidence="1">PL_HMW_Pooled</strain>
    </source>
</reference>
<accession>A0AAE1LAR2</accession>
<organism evidence="1 2">
    <name type="scientific">Frankliniella fusca</name>
    <dbReference type="NCBI Taxonomy" id="407009"/>
    <lineage>
        <taxon>Eukaryota</taxon>
        <taxon>Metazoa</taxon>
        <taxon>Ecdysozoa</taxon>
        <taxon>Arthropoda</taxon>
        <taxon>Hexapoda</taxon>
        <taxon>Insecta</taxon>
        <taxon>Pterygota</taxon>
        <taxon>Neoptera</taxon>
        <taxon>Paraneoptera</taxon>
        <taxon>Thysanoptera</taxon>
        <taxon>Terebrantia</taxon>
        <taxon>Thripoidea</taxon>
        <taxon>Thripidae</taxon>
        <taxon>Frankliniella</taxon>
    </lineage>
</organism>
<dbReference type="Gene3D" id="3.15.10.30">
    <property type="entry name" value="Haemolymph juvenile hormone binding protein"/>
    <property type="match status" value="1"/>
</dbReference>
<reference evidence="1" key="1">
    <citation type="submission" date="2021-07" db="EMBL/GenBank/DDBJ databases">
        <authorList>
            <person name="Catto M.A."/>
            <person name="Jacobson A."/>
            <person name="Kennedy G."/>
            <person name="Labadie P."/>
            <person name="Hunt B.G."/>
            <person name="Srinivasan R."/>
        </authorList>
    </citation>
    <scope>NUCLEOTIDE SEQUENCE</scope>
    <source>
        <strain evidence="1">PL_HMW_Pooled</strain>
        <tissue evidence="1">Head</tissue>
    </source>
</reference>
<keyword evidence="2" id="KW-1185">Reference proteome</keyword>
<evidence type="ECO:0000313" key="2">
    <source>
        <dbReference type="Proteomes" id="UP001219518"/>
    </source>
</evidence>
<dbReference type="PANTHER" id="PTHR11008:SF32">
    <property type="entry name" value="CIRCADIAN CLOCK-CONTROLLED PROTEIN DAYWAKE-RELATED"/>
    <property type="match status" value="1"/>
</dbReference>
<proteinExistence type="predicted"/>
<protein>
    <submittedName>
        <fullName evidence="1">Circadian clock-controlled protein daywake</fullName>
    </submittedName>
</protein>
<dbReference type="Pfam" id="PF06585">
    <property type="entry name" value="JHBP"/>
    <property type="match status" value="1"/>
</dbReference>